<comment type="caution">
    <text evidence="1">The sequence shown here is derived from an EMBL/GenBank/DDBJ whole genome shotgun (WGS) entry which is preliminary data.</text>
</comment>
<accession>A0A443ZJK0</accession>
<dbReference type="OrthoDB" id="7027305at2"/>
<dbReference type="EMBL" id="QJRG01000048">
    <property type="protein sequence ID" value="RWU19105.1"/>
    <property type="molecule type" value="Genomic_DNA"/>
</dbReference>
<protein>
    <submittedName>
        <fullName evidence="1">Uncharacterized protein</fullName>
    </submittedName>
</protein>
<name>A0A443ZJK0_9PSED</name>
<reference evidence="1 2" key="1">
    <citation type="submission" date="2018-06" db="EMBL/GenBank/DDBJ databases">
        <title>Bacteria isolated from soil of Wuhan.</title>
        <authorList>
            <person name="Wei X."/>
            <person name="Chunhua H."/>
        </authorList>
    </citation>
    <scope>NUCLEOTIDE SEQUENCE [LARGE SCALE GENOMIC DNA]</scope>
    <source>
        <strain evidence="2">xwS2</strain>
    </source>
</reference>
<evidence type="ECO:0000313" key="2">
    <source>
        <dbReference type="Proteomes" id="UP000288983"/>
    </source>
</evidence>
<sequence>MLINSRDLQDASQNVIAMQNREATLVAEITAMRAQIKVARQDAWSGRNDLDPQWLRKVNYAIIMRKRELAGLRVTRCAEQNRIKEERRRRELDSYVSEQALFMRHARRLLPRKLYDEIRAAARNERLLRLEQEACEQALKT</sequence>
<dbReference type="RefSeq" id="WP_128325589.1">
    <property type="nucleotide sequence ID" value="NZ_QJRG01000048.1"/>
</dbReference>
<dbReference type="AlphaFoldDB" id="A0A443ZJK0"/>
<organism evidence="1 2">
    <name type="scientific">Pseudomonas alkylphenolica</name>
    <dbReference type="NCBI Taxonomy" id="237609"/>
    <lineage>
        <taxon>Bacteria</taxon>
        <taxon>Pseudomonadati</taxon>
        <taxon>Pseudomonadota</taxon>
        <taxon>Gammaproteobacteria</taxon>
        <taxon>Pseudomonadales</taxon>
        <taxon>Pseudomonadaceae</taxon>
        <taxon>Pseudomonas</taxon>
    </lineage>
</organism>
<dbReference type="Proteomes" id="UP000288983">
    <property type="component" value="Unassembled WGS sequence"/>
</dbReference>
<evidence type="ECO:0000313" key="1">
    <source>
        <dbReference type="EMBL" id="RWU19105.1"/>
    </source>
</evidence>
<gene>
    <name evidence="1" type="ORF">DM813_22570</name>
</gene>
<proteinExistence type="predicted"/>